<accession>A0A6F8PL43</accession>
<protein>
    <recommendedName>
        <fullName evidence="4">Prepilin-type N-terminal cleavage/methylation domain-containing protein</fullName>
    </recommendedName>
</protein>
<dbReference type="Pfam" id="PF07963">
    <property type="entry name" value="N_methyl"/>
    <property type="match status" value="1"/>
</dbReference>
<evidence type="ECO:0008006" key="4">
    <source>
        <dbReference type="Google" id="ProtNLM"/>
    </source>
</evidence>
<keyword evidence="1" id="KW-1133">Transmembrane helix</keyword>
<feature type="transmembrane region" description="Helical" evidence="1">
    <location>
        <begin position="7"/>
        <end position="31"/>
    </location>
</feature>
<dbReference type="RefSeq" id="WP_173290584.1">
    <property type="nucleotide sequence ID" value="NZ_AP021888.1"/>
</dbReference>
<dbReference type="Proteomes" id="UP000501466">
    <property type="component" value="Chromosome"/>
</dbReference>
<dbReference type="KEGG" id="tzo:THMIRHAT_05680"/>
<keyword evidence="3" id="KW-1185">Reference proteome</keyword>
<gene>
    <name evidence="2" type="ORF">THMIRHAT_05680</name>
</gene>
<sequence>MSKFQKGFSLVELAVVLAIIGILSMGALLTLSGQRDAVKVTDSKNRLLQIKKSLLSFELVNRYLPCPDINGDGDEDRTNGACSRSYGAAPYQDLGLTQLDVQDAYGVEIRYAVNSGATTLSNMQDVDHSASYFCQTGCDYTSTFVPFRLTTPPIAGNLGAGNYTICNNAAATCVTGLASDQHMADGLSVILVAYNANGRQLTPSCTGLSNRETENCDLDLLYWDYYVNKDLQNYYDDQILGISGYEIKQELLKNDATIFNTASNSNSNTQNNLLIAPPPPPTNPTNTVAGDYTGSSDYNPPNGNFDDSLKIDGNLDAALDLNNGDNELTVTGDQNYALVSGSGNDNLYIAGDAKSSISTGSGNDYLTILGNLSSVASVDMGANDDFFYIVGDVDGSVDLGSGDDTFRVDGDLNHTVYGGAGTDIIYVNKTPADWTSSGQASYLNGFERIRFNDGTAQDI</sequence>
<reference evidence="3" key="1">
    <citation type="submission" date="2019-11" db="EMBL/GenBank/DDBJ databases">
        <title>Isolation and characterization of two novel species in the genus Thiomicrorhabdus.</title>
        <authorList>
            <person name="Mochizuki J."/>
            <person name="Kojima H."/>
            <person name="Fukui M."/>
        </authorList>
    </citation>
    <scope>NUCLEOTIDE SEQUENCE [LARGE SCALE GENOMIC DNA]</scope>
    <source>
        <strain evidence="3">AkT22</strain>
    </source>
</reference>
<evidence type="ECO:0000256" key="1">
    <source>
        <dbReference type="SAM" id="Phobius"/>
    </source>
</evidence>
<keyword evidence="1" id="KW-0472">Membrane</keyword>
<dbReference type="NCBIfam" id="TIGR02532">
    <property type="entry name" value="IV_pilin_GFxxxE"/>
    <property type="match status" value="1"/>
</dbReference>
<dbReference type="InterPro" id="IPR012902">
    <property type="entry name" value="N_methyl_site"/>
</dbReference>
<evidence type="ECO:0000313" key="2">
    <source>
        <dbReference type="EMBL" id="BBP42822.1"/>
    </source>
</evidence>
<organism evidence="2 3">
    <name type="scientific">Thiosulfativibrio zosterae</name>
    <dbReference type="NCBI Taxonomy" id="2675053"/>
    <lineage>
        <taxon>Bacteria</taxon>
        <taxon>Pseudomonadati</taxon>
        <taxon>Pseudomonadota</taxon>
        <taxon>Gammaproteobacteria</taxon>
        <taxon>Thiotrichales</taxon>
        <taxon>Piscirickettsiaceae</taxon>
        <taxon>Thiosulfativibrio</taxon>
    </lineage>
</organism>
<keyword evidence="1" id="KW-0812">Transmembrane</keyword>
<dbReference type="Gene3D" id="2.160.20.160">
    <property type="match status" value="1"/>
</dbReference>
<name>A0A6F8PL43_9GAMM</name>
<dbReference type="AlphaFoldDB" id="A0A6F8PL43"/>
<dbReference type="Gene3D" id="3.30.700.10">
    <property type="entry name" value="Glycoprotein, Type 4 Pilin"/>
    <property type="match status" value="1"/>
</dbReference>
<dbReference type="EMBL" id="AP021888">
    <property type="protein sequence ID" value="BBP42822.1"/>
    <property type="molecule type" value="Genomic_DNA"/>
</dbReference>
<dbReference type="PROSITE" id="PS00409">
    <property type="entry name" value="PROKAR_NTER_METHYL"/>
    <property type="match status" value="1"/>
</dbReference>
<dbReference type="SUPFAM" id="SSF54523">
    <property type="entry name" value="Pili subunits"/>
    <property type="match status" value="1"/>
</dbReference>
<proteinExistence type="predicted"/>
<evidence type="ECO:0000313" key="3">
    <source>
        <dbReference type="Proteomes" id="UP000501466"/>
    </source>
</evidence>
<dbReference type="InterPro" id="IPR045584">
    <property type="entry name" value="Pilin-like"/>
</dbReference>